<gene>
    <name evidence="2" type="ORF">Q604_UNBC10119G0001</name>
</gene>
<evidence type="ECO:0000259" key="1">
    <source>
        <dbReference type="Pfam" id="PF22374"/>
    </source>
</evidence>
<dbReference type="InterPro" id="IPR033795">
    <property type="entry name" value="Clospo_01618-like_dom"/>
</dbReference>
<dbReference type="Pfam" id="PF22374">
    <property type="entry name" value="Clospo_01618-like"/>
    <property type="match status" value="1"/>
</dbReference>
<evidence type="ECO:0000313" key="2">
    <source>
        <dbReference type="EMBL" id="ETJ35504.1"/>
    </source>
</evidence>
<protein>
    <recommendedName>
        <fullName evidence="1">Uncharacterized protein Clospo-01618-like domain-containing protein</fullName>
    </recommendedName>
</protein>
<accession>W1Y306</accession>
<feature type="domain" description="Uncharacterised protein Clospo-01618-like" evidence="1">
    <location>
        <begin position="1"/>
        <end position="67"/>
    </location>
</feature>
<dbReference type="AlphaFoldDB" id="W1Y306"/>
<name>W1Y306_9ZZZZ</name>
<comment type="caution">
    <text evidence="2">The sequence shown here is derived from an EMBL/GenBank/DDBJ whole genome shotgun (WGS) entry which is preliminary data.</text>
</comment>
<feature type="non-terminal residue" evidence="2">
    <location>
        <position position="1"/>
    </location>
</feature>
<dbReference type="Gene3D" id="2.60.40.4400">
    <property type="match status" value="1"/>
</dbReference>
<reference evidence="2" key="1">
    <citation type="submission" date="2013-12" db="EMBL/GenBank/DDBJ databases">
        <title>A Varibaculum cambriense genome reconstructed from a premature infant gut community with otherwise low bacterial novelty that shifts toward anaerobic metabolism during the third week of life.</title>
        <authorList>
            <person name="Brown C.T."/>
            <person name="Sharon I."/>
            <person name="Thomas B.C."/>
            <person name="Castelle C.J."/>
            <person name="Morowitz M.J."/>
            <person name="Banfield J.F."/>
        </authorList>
    </citation>
    <scope>NUCLEOTIDE SEQUENCE</scope>
</reference>
<sequence length="73" mass="8450">NLNAFKFSAHIKLNFNYVNKDSQITEGAFLMYILVDNLEGKSYMTFLGQDSSYILDSNETNILREIFMNSEIN</sequence>
<dbReference type="EMBL" id="AZMM01010119">
    <property type="protein sequence ID" value="ETJ35504.1"/>
    <property type="molecule type" value="Genomic_DNA"/>
</dbReference>
<proteinExistence type="predicted"/>
<organism evidence="2">
    <name type="scientific">human gut metagenome</name>
    <dbReference type="NCBI Taxonomy" id="408170"/>
    <lineage>
        <taxon>unclassified sequences</taxon>
        <taxon>metagenomes</taxon>
        <taxon>organismal metagenomes</taxon>
    </lineage>
</organism>